<evidence type="ECO:0000313" key="1">
    <source>
        <dbReference type="EMBL" id="PEN97790.1"/>
    </source>
</evidence>
<dbReference type="RefSeq" id="WP_016084914.1">
    <property type="nucleotide sequence ID" value="NZ_NUAN01000071.1"/>
</dbReference>
<dbReference type="EMBL" id="NUAN01000071">
    <property type="protein sequence ID" value="PEN97790.1"/>
    <property type="molecule type" value="Genomic_DNA"/>
</dbReference>
<gene>
    <name evidence="1" type="ORF">CN553_12120</name>
</gene>
<name>A0A9X6UC17_BACCE</name>
<proteinExistence type="predicted"/>
<reference evidence="1 2" key="1">
    <citation type="submission" date="2017-09" db="EMBL/GenBank/DDBJ databases">
        <title>Large-scale bioinformatics analysis of Bacillus genomes uncovers conserved roles of natural products in bacterial physiology.</title>
        <authorList>
            <consortium name="Agbiome Team Llc"/>
            <person name="Bleich R.M."/>
            <person name="Kirk G.J."/>
            <person name="Santa Maria K.C."/>
            <person name="Allen S.E."/>
            <person name="Farag S."/>
            <person name="Shank E.A."/>
            <person name="Bowers A."/>
        </authorList>
    </citation>
    <scope>NUCLEOTIDE SEQUENCE [LARGE SCALE GENOMIC DNA]</scope>
    <source>
        <strain evidence="1 2">AFS027647</strain>
    </source>
</reference>
<comment type="caution">
    <text evidence="1">The sequence shown here is derived from an EMBL/GenBank/DDBJ whole genome shotgun (WGS) entry which is preliminary data.</text>
</comment>
<sequence>MRDILNLQALKHSKNRKHNKIYEKAHRIMSEGYETPELTDDEVMNIAKGFKMLDVTVLINGDIRVISKKDTWMIRDEGRFYTLYHKGFTFTKERMKESYHVQDVFYDINYIFASIVSHDDYALGIKCRKPSDLLKIVESCRN</sequence>
<organism evidence="1 2">
    <name type="scientific">Bacillus cereus</name>
    <dbReference type="NCBI Taxonomy" id="1396"/>
    <lineage>
        <taxon>Bacteria</taxon>
        <taxon>Bacillati</taxon>
        <taxon>Bacillota</taxon>
        <taxon>Bacilli</taxon>
        <taxon>Bacillales</taxon>
        <taxon>Bacillaceae</taxon>
        <taxon>Bacillus</taxon>
        <taxon>Bacillus cereus group</taxon>
    </lineage>
</organism>
<dbReference type="Proteomes" id="UP000220691">
    <property type="component" value="Unassembled WGS sequence"/>
</dbReference>
<protein>
    <submittedName>
        <fullName evidence="1">Uncharacterized protein</fullName>
    </submittedName>
</protein>
<dbReference type="AlphaFoldDB" id="A0A9X6UC17"/>
<accession>A0A9X6UC17</accession>
<evidence type="ECO:0000313" key="2">
    <source>
        <dbReference type="Proteomes" id="UP000220691"/>
    </source>
</evidence>